<evidence type="ECO:0000313" key="8">
    <source>
        <dbReference type="Proteomes" id="UP000184267"/>
    </source>
</evidence>
<keyword evidence="6" id="KW-0732">Signal</keyword>
<dbReference type="Proteomes" id="UP000184267">
    <property type="component" value="Unassembled WGS sequence"/>
</dbReference>
<evidence type="ECO:0000256" key="5">
    <source>
        <dbReference type="SAM" id="Phobius"/>
    </source>
</evidence>
<sequence>MSSYFASRGTAAQTVMNPFACTALTLLAFASSAQAQDPLVFTDPKDDPFNPLRYIANNTLSAIAISLVLFVALIQSWMMFRLGGRCMLAMLIGEFTWAVGFGTRFGLHTQPDSQGIYIAYYLFIVLSPCAFIASEYMLLGRLARYLKSHEHLLIRPQRITVVFVVSDVSTFLIQAAGALLSISKNLKLSKTGEHIFLAGLVLQLVSFAVFVVVALRFLFRIKTRDPHVWTVDGAAGKPWHRDWRTLALVLIISSVGILIRCVYRVIELSQGYRGHLATTEAFFYGLDSLPLFIAVVVYTPFWPGRMIPGIDKLAALDKVPPTGDERSSAEVKD</sequence>
<dbReference type="GO" id="GO:0016020">
    <property type="term" value="C:membrane"/>
    <property type="evidence" value="ECO:0007669"/>
    <property type="project" value="UniProtKB-SubCell"/>
</dbReference>
<dbReference type="AlphaFoldDB" id="A0A1M2VF36"/>
<feature type="transmembrane region" description="Helical" evidence="5">
    <location>
        <begin position="159"/>
        <end position="183"/>
    </location>
</feature>
<evidence type="ECO:0000313" key="7">
    <source>
        <dbReference type="EMBL" id="OJT06166.1"/>
    </source>
</evidence>
<keyword evidence="8" id="KW-1185">Reference proteome</keyword>
<comment type="subcellular location">
    <subcellularLocation>
        <location evidence="1">Membrane</location>
        <topology evidence="1">Multi-pass membrane protein</topology>
    </subcellularLocation>
</comment>
<reference evidence="7 8" key="1">
    <citation type="submission" date="2016-10" db="EMBL/GenBank/DDBJ databases">
        <title>Genome sequence of the basidiomycete white-rot fungus Trametes pubescens.</title>
        <authorList>
            <person name="Makela M.R."/>
            <person name="Granchi Z."/>
            <person name="Peng M."/>
            <person name="De Vries R.P."/>
            <person name="Grigoriev I."/>
            <person name="Riley R."/>
            <person name="Hilden K."/>
        </authorList>
    </citation>
    <scope>NUCLEOTIDE SEQUENCE [LARGE SCALE GENOMIC DNA]</scope>
    <source>
        <strain evidence="7 8">FBCC735</strain>
    </source>
</reference>
<feature type="chain" id="PRO_5013245345" evidence="6">
    <location>
        <begin position="36"/>
        <end position="333"/>
    </location>
</feature>
<dbReference type="PANTHER" id="PTHR31465">
    <property type="entry name" value="PROTEIN RTA1-RELATED"/>
    <property type="match status" value="1"/>
</dbReference>
<dbReference type="InterPro" id="IPR007568">
    <property type="entry name" value="RTA1"/>
</dbReference>
<evidence type="ECO:0000256" key="1">
    <source>
        <dbReference type="ARBA" id="ARBA00004141"/>
    </source>
</evidence>
<feature type="transmembrane region" description="Helical" evidence="5">
    <location>
        <begin position="59"/>
        <end position="80"/>
    </location>
</feature>
<feature type="transmembrane region" description="Helical" evidence="5">
    <location>
        <begin position="87"/>
        <end position="106"/>
    </location>
</feature>
<feature type="transmembrane region" description="Helical" evidence="5">
    <location>
        <begin position="118"/>
        <end position="139"/>
    </location>
</feature>
<dbReference type="STRING" id="154538.A0A1M2VF36"/>
<evidence type="ECO:0000256" key="6">
    <source>
        <dbReference type="SAM" id="SignalP"/>
    </source>
</evidence>
<accession>A0A1M2VF36</accession>
<evidence type="ECO:0000256" key="3">
    <source>
        <dbReference type="ARBA" id="ARBA00022989"/>
    </source>
</evidence>
<feature type="transmembrane region" description="Helical" evidence="5">
    <location>
        <begin position="281"/>
        <end position="302"/>
    </location>
</feature>
<gene>
    <name evidence="7" type="ORF">TRAPUB_2990</name>
</gene>
<dbReference type="OrthoDB" id="3358017at2759"/>
<feature type="transmembrane region" description="Helical" evidence="5">
    <location>
        <begin position="195"/>
        <end position="219"/>
    </location>
</feature>
<keyword evidence="3 5" id="KW-1133">Transmembrane helix</keyword>
<organism evidence="7 8">
    <name type="scientific">Trametes pubescens</name>
    <name type="common">White-rot fungus</name>
    <dbReference type="NCBI Taxonomy" id="154538"/>
    <lineage>
        <taxon>Eukaryota</taxon>
        <taxon>Fungi</taxon>
        <taxon>Dikarya</taxon>
        <taxon>Basidiomycota</taxon>
        <taxon>Agaricomycotina</taxon>
        <taxon>Agaricomycetes</taxon>
        <taxon>Polyporales</taxon>
        <taxon>Polyporaceae</taxon>
        <taxon>Trametes</taxon>
    </lineage>
</organism>
<evidence type="ECO:0000256" key="4">
    <source>
        <dbReference type="ARBA" id="ARBA00023136"/>
    </source>
</evidence>
<protein>
    <submittedName>
        <fullName evidence="7">Protein RTA1</fullName>
    </submittedName>
</protein>
<dbReference type="Pfam" id="PF04479">
    <property type="entry name" value="RTA1"/>
    <property type="match status" value="1"/>
</dbReference>
<name>A0A1M2VF36_TRAPU</name>
<comment type="caution">
    <text evidence="7">The sequence shown here is derived from an EMBL/GenBank/DDBJ whole genome shotgun (WGS) entry which is preliminary data.</text>
</comment>
<keyword evidence="2 5" id="KW-0812">Transmembrane</keyword>
<feature type="transmembrane region" description="Helical" evidence="5">
    <location>
        <begin position="246"/>
        <end position="266"/>
    </location>
</feature>
<dbReference type="EMBL" id="MNAD01001352">
    <property type="protein sequence ID" value="OJT06166.1"/>
    <property type="molecule type" value="Genomic_DNA"/>
</dbReference>
<dbReference type="PANTHER" id="PTHR31465:SF1">
    <property type="entry name" value="PROTEIN RTA1-RELATED"/>
    <property type="match status" value="1"/>
</dbReference>
<evidence type="ECO:0000256" key="2">
    <source>
        <dbReference type="ARBA" id="ARBA00022692"/>
    </source>
</evidence>
<keyword evidence="4 5" id="KW-0472">Membrane</keyword>
<proteinExistence type="predicted"/>
<dbReference type="OMA" id="WPGRMIP"/>
<feature type="signal peptide" evidence="6">
    <location>
        <begin position="1"/>
        <end position="35"/>
    </location>
</feature>